<name>A0A2D3UVY4_9PEZI</name>
<dbReference type="InterPro" id="IPR020999">
    <property type="entry name" value="Chitin_synth_reg_RCR"/>
</dbReference>
<feature type="transmembrane region" description="Helical" evidence="2">
    <location>
        <begin position="31"/>
        <end position="52"/>
    </location>
</feature>
<dbReference type="GO" id="GO:0016192">
    <property type="term" value="P:vesicle-mediated transport"/>
    <property type="evidence" value="ECO:0007669"/>
    <property type="project" value="TreeGrafter"/>
</dbReference>
<keyword evidence="2" id="KW-0472">Membrane</keyword>
<organism evidence="3 4">
    <name type="scientific">Ramularia collo-cygni</name>
    <dbReference type="NCBI Taxonomy" id="112498"/>
    <lineage>
        <taxon>Eukaryota</taxon>
        <taxon>Fungi</taxon>
        <taxon>Dikarya</taxon>
        <taxon>Ascomycota</taxon>
        <taxon>Pezizomycotina</taxon>
        <taxon>Dothideomycetes</taxon>
        <taxon>Dothideomycetidae</taxon>
        <taxon>Mycosphaerellales</taxon>
        <taxon>Mycosphaerellaceae</taxon>
        <taxon>Ramularia</taxon>
    </lineage>
</organism>
<dbReference type="AlphaFoldDB" id="A0A2D3UVY4"/>
<reference evidence="3 4" key="1">
    <citation type="submission" date="2016-03" db="EMBL/GenBank/DDBJ databases">
        <authorList>
            <person name="Ploux O."/>
        </authorList>
    </citation>
    <scope>NUCLEOTIDE SEQUENCE [LARGE SCALE GENOMIC DNA]</scope>
    <source>
        <strain evidence="3 4">URUG2</strain>
    </source>
</reference>
<dbReference type="Proteomes" id="UP000225277">
    <property type="component" value="Unassembled WGS sequence"/>
</dbReference>
<feature type="region of interest" description="Disordered" evidence="1">
    <location>
        <begin position="104"/>
        <end position="157"/>
    </location>
</feature>
<dbReference type="Pfam" id="PF12273">
    <property type="entry name" value="RCR"/>
    <property type="match status" value="1"/>
</dbReference>
<keyword evidence="4" id="KW-1185">Reference proteome</keyword>
<protein>
    <submittedName>
        <fullName evidence="3">Uncharacterized protein</fullName>
    </submittedName>
</protein>
<gene>
    <name evidence="3" type="ORF">RCC_05319</name>
</gene>
<dbReference type="EMBL" id="FJUY01000007">
    <property type="protein sequence ID" value="CZT19468.1"/>
    <property type="molecule type" value="Genomic_DNA"/>
</dbReference>
<feature type="compositionally biased region" description="Low complexity" evidence="1">
    <location>
        <begin position="142"/>
        <end position="157"/>
    </location>
</feature>
<dbReference type="PANTHER" id="PTHR28187:SF1">
    <property type="entry name" value="PROTEIN RCR1-RELATED"/>
    <property type="match status" value="1"/>
</dbReference>
<proteinExistence type="predicted"/>
<sequence length="157" mass="17780">MAPQVAAMLKRDDDYDDYNDSWYWSDTGYTVRYVIVFVILTALLLFFLGGYLHARKRMKKGLQPLSYHRWMVKSRYRQPQYYQNAPPPQGYPMYAYPPAQQEVPPAYYQHAPPPPAYSPPEGASKAMADQNWNGQFGQAGEASQSVAPPSAAAAPRP</sequence>
<evidence type="ECO:0000256" key="1">
    <source>
        <dbReference type="SAM" id="MobiDB-lite"/>
    </source>
</evidence>
<evidence type="ECO:0000313" key="4">
    <source>
        <dbReference type="Proteomes" id="UP000225277"/>
    </source>
</evidence>
<accession>A0A2D3UVY4</accession>
<evidence type="ECO:0000313" key="3">
    <source>
        <dbReference type="EMBL" id="CZT19468.1"/>
    </source>
</evidence>
<evidence type="ECO:0000256" key="2">
    <source>
        <dbReference type="SAM" id="Phobius"/>
    </source>
</evidence>
<dbReference type="GeneID" id="35600482"/>
<dbReference type="RefSeq" id="XP_023626358.1">
    <property type="nucleotide sequence ID" value="XM_023770590.1"/>
</dbReference>
<keyword evidence="2" id="KW-0812">Transmembrane</keyword>
<keyword evidence="2" id="KW-1133">Transmembrane helix</keyword>
<dbReference type="OrthoDB" id="5400539at2759"/>
<dbReference type="PANTHER" id="PTHR28187">
    <property type="entry name" value="PROTEIN RCR1-RELATED"/>
    <property type="match status" value="1"/>
</dbReference>